<evidence type="ECO:0000313" key="2">
    <source>
        <dbReference type="Proteomes" id="UP000248918"/>
    </source>
</evidence>
<dbReference type="OrthoDB" id="9065453at2"/>
<dbReference type="Pfam" id="PF13551">
    <property type="entry name" value="HTH_29"/>
    <property type="match status" value="1"/>
</dbReference>
<accession>A0A329CN71</accession>
<name>A0A329CN71_9BURK</name>
<protein>
    <submittedName>
        <fullName evidence="1">Transposase</fullName>
    </submittedName>
</protein>
<reference evidence="1 2" key="1">
    <citation type="submission" date="2018-06" db="EMBL/GenBank/DDBJ databases">
        <title>Genomic Encyclopedia of Type Strains, Phase III (KMG-III): the genomes of soil and plant-associated and newly described type strains.</title>
        <authorList>
            <person name="Whitman W."/>
        </authorList>
    </citation>
    <scope>NUCLEOTIDE SEQUENCE [LARGE SCALE GENOMIC DNA]</scope>
    <source>
        <strain evidence="1 2">LMG 23644</strain>
    </source>
</reference>
<dbReference type="RefSeq" id="WP_111932074.1">
    <property type="nucleotide sequence ID" value="NZ_CADFFP010000008.1"/>
</dbReference>
<dbReference type="AlphaFoldDB" id="A0A329CN71"/>
<dbReference type="SUPFAM" id="SSF46689">
    <property type="entry name" value="Homeodomain-like"/>
    <property type="match status" value="1"/>
</dbReference>
<sequence>MAHPNNDLPSIARRLAAGRMLHDGVPLAQVAQAMGMKNATVEKYQHLLEKGGLDALRDVGVGGRPSSLDAEARAWLAEALRGSPREYGFDSDNWTNLRLRELITRRFGVSYSRVYAWRLATDLGVSYRFGRSA</sequence>
<evidence type="ECO:0000313" key="1">
    <source>
        <dbReference type="EMBL" id="RAS33204.1"/>
    </source>
</evidence>
<dbReference type="InterPro" id="IPR009057">
    <property type="entry name" value="Homeodomain-like_sf"/>
</dbReference>
<gene>
    <name evidence="1" type="ORF">BX591_107121</name>
</gene>
<dbReference type="Proteomes" id="UP000248918">
    <property type="component" value="Unassembled WGS sequence"/>
</dbReference>
<dbReference type="EMBL" id="QLTK01000007">
    <property type="protein sequence ID" value="RAS33204.1"/>
    <property type="molecule type" value="Genomic_DNA"/>
</dbReference>
<proteinExistence type="predicted"/>
<comment type="caution">
    <text evidence="1">The sequence shown here is derived from an EMBL/GenBank/DDBJ whole genome shotgun (WGS) entry which is preliminary data.</text>
</comment>
<organism evidence="1 2">
    <name type="scientific">Paraburkholderia bryophila</name>
    <dbReference type="NCBI Taxonomy" id="420952"/>
    <lineage>
        <taxon>Bacteria</taxon>
        <taxon>Pseudomonadati</taxon>
        <taxon>Pseudomonadota</taxon>
        <taxon>Betaproteobacteria</taxon>
        <taxon>Burkholderiales</taxon>
        <taxon>Burkholderiaceae</taxon>
        <taxon>Paraburkholderia</taxon>
    </lineage>
</organism>